<protein>
    <recommendedName>
        <fullName evidence="3">histidine kinase</fullName>
        <ecNumber evidence="3">2.7.13.3</ecNumber>
    </recommendedName>
</protein>
<feature type="domain" description="Histidine kinase" evidence="15">
    <location>
        <begin position="269"/>
        <end position="483"/>
    </location>
</feature>
<evidence type="ECO:0000256" key="6">
    <source>
        <dbReference type="ARBA" id="ARBA00022679"/>
    </source>
</evidence>
<organism evidence="17 18">
    <name type="scientific">Clostridium kluyveri</name>
    <dbReference type="NCBI Taxonomy" id="1534"/>
    <lineage>
        <taxon>Bacteria</taxon>
        <taxon>Bacillati</taxon>
        <taxon>Bacillota</taxon>
        <taxon>Clostridia</taxon>
        <taxon>Eubacteriales</taxon>
        <taxon>Clostridiaceae</taxon>
        <taxon>Clostridium</taxon>
    </lineage>
</organism>
<dbReference type="AlphaFoldDB" id="A0A1L5F4M7"/>
<keyword evidence="11 14" id="KW-1133">Transmembrane helix</keyword>
<evidence type="ECO:0000256" key="7">
    <source>
        <dbReference type="ARBA" id="ARBA00022692"/>
    </source>
</evidence>
<feature type="transmembrane region" description="Helical" evidence="14">
    <location>
        <begin position="12"/>
        <end position="32"/>
    </location>
</feature>
<dbReference type="FunFam" id="3.30.565.10:FF:000006">
    <property type="entry name" value="Sensor histidine kinase WalK"/>
    <property type="match status" value="1"/>
</dbReference>
<dbReference type="InterPro" id="IPR004358">
    <property type="entry name" value="Sig_transdc_His_kin-like_C"/>
</dbReference>
<evidence type="ECO:0000256" key="14">
    <source>
        <dbReference type="SAM" id="Phobius"/>
    </source>
</evidence>
<dbReference type="SMART" id="SM00387">
    <property type="entry name" value="HATPase_c"/>
    <property type="match status" value="1"/>
</dbReference>
<feature type="transmembrane region" description="Helical" evidence="14">
    <location>
        <begin position="167"/>
        <end position="187"/>
    </location>
</feature>
<keyword evidence="8" id="KW-0547">Nucleotide-binding</keyword>
<dbReference type="CDD" id="cd00082">
    <property type="entry name" value="HisKA"/>
    <property type="match status" value="1"/>
</dbReference>
<keyword evidence="7 14" id="KW-0812">Transmembrane</keyword>
<keyword evidence="9 17" id="KW-0418">Kinase</keyword>
<keyword evidence="12" id="KW-0902">Two-component regulatory system</keyword>
<dbReference type="InterPro" id="IPR005467">
    <property type="entry name" value="His_kinase_dom"/>
</dbReference>
<keyword evidence="4" id="KW-1003">Cell membrane</keyword>
<evidence type="ECO:0000256" key="8">
    <source>
        <dbReference type="ARBA" id="ARBA00022741"/>
    </source>
</evidence>
<dbReference type="GO" id="GO:0000155">
    <property type="term" value="F:phosphorelay sensor kinase activity"/>
    <property type="evidence" value="ECO:0007669"/>
    <property type="project" value="InterPro"/>
</dbReference>
<evidence type="ECO:0000256" key="4">
    <source>
        <dbReference type="ARBA" id="ARBA00022475"/>
    </source>
</evidence>
<proteinExistence type="predicted"/>
<dbReference type="Proteomes" id="UP000184604">
    <property type="component" value="Chromosome"/>
</dbReference>
<dbReference type="EC" id="2.7.13.3" evidence="3"/>
<evidence type="ECO:0000256" key="2">
    <source>
        <dbReference type="ARBA" id="ARBA00004651"/>
    </source>
</evidence>
<dbReference type="Pfam" id="PF00512">
    <property type="entry name" value="HisKA"/>
    <property type="match status" value="1"/>
</dbReference>
<dbReference type="SUPFAM" id="SSF55874">
    <property type="entry name" value="ATPase domain of HSP90 chaperone/DNA topoisomerase II/histidine kinase"/>
    <property type="match status" value="1"/>
</dbReference>
<dbReference type="InterPro" id="IPR003594">
    <property type="entry name" value="HATPase_dom"/>
</dbReference>
<keyword evidence="13 14" id="KW-0472">Membrane</keyword>
<dbReference type="Pfam" id="PF02518">
    <property type="entry name" value="HATPase_c"/>
    <property type="match status" value="1"/>
</dbReference>
<evidence type="ECO:0000313" key="17">
    <source>
        <dbReference type="EMBL" id="APM37927.1"/>
    </source>
</evidence>
<evidence type="ECO:0000256" key="3">
    <source>
        <dbReference type="ARBA" id="ARBA00012438"/>
    </source>
</evidence>
<sequence length="483" mass="54950">MKVGIKFRLISFTASLLLIVILFLSFLVLNGIKSYQSKEIESILFKQKDMFEEYFGERMSLNKDSNYGSLARGSIFNKAWLRTIPANIYNTKGELLSGFKTDAKVNENDKKKVMIGYAIRGKVSYREINHVIYFYSPIKYRNNISAILELEYSIKEKNLFYSNIKKLFYGTGLLTLVLGIVVGIFYFSRLTGDIYIMKNSVESIQKGEFSKVDKVNRNDELGELSSGLVFMSNTIEKNIEDLKVERDSLSVAVDKLKRMDKQQKEFIGNVTHEFKTPITSIKAYSDVIGMYMDDLNLIEEGTLSISKECDRLSSMVDNVLKLSALEEYDFEIKKNEVNLKKVFNEICKGMNAKIKKNNLILKCDVQNIDITLDEKSLKHIIINLIDNAIKYNKQNGSINIECYKNDKDKITISVSDTGIGMSEEVLPKIFQPFYRADKHRSREAGGAGIGLALVKKLVEKQGGTIKVSSKLNEGTTFYIEFSA</sequence>
<dbReference type="EMBL" id="CP018335">
    <property type="protein sequence ID" value="APM37927.1"/>
    <property type="molecule type" value="Genomic_DNA"/>
</dbReference>
<dbReference type="InterPro" id="IPR036890">
    <property type="entry name" value="HATPase_C_sf"/>
</dbReference>
<evidence type="ECO:0000259" key="16">
    <source>
        <dbReference type="PROSITE" id="PS50885"/>
    </source>
</evidence>
<dbReference type="InterPro" id="IPR036097">
    <property type="entry name" value="HisK_dim/P_sf"/>
</dbReference>
<evidence type="ECO:0000256" key="5">
    <source>
        <dbReference type="ARBA" id="ARBA00022553"/>
    </source>
</evidence>
<evidence type="ECO:0000256" key="10">
    <source>
        <dbReference type="ARBA" id="ARBA00022840"/>
    </source>
</evidence>
<keyword evidence="10" id="KW-0067">ATP-binding</keyword>
<dbReference type="PANTHER" id="PTHR45528:SF1">
    <property type="entry name" value="SENSOR HISTIDINE KINASE CPXA"/>
    <property type="match status" value="1"/>
</dbReference>
<dbReference type="InterPro" id="IPR003661">
    <property type="entry name" value="HisK_dim/P_dom"/>
</dbReference>
<dbReference type="PROSITE" id="PS50885">
    <property type="entry name" value="HAMP"/>
    <property type="match status" value="1"/>
</dbReference>
<feature type="domain" description="HAMP" evidence="16">
    <location>
        <begin position="188"/>
        <end position="240"/>
    </location>
</feature>
<dbReference type="Gene3D" id="1.10.287.130">
    <property type="match status" value="1"/>
</dbReference>
<dbReference type="CDD" id="cd00075">
    <property type="entry name" value="HATPase"/>
    <property type="match status" value="1"/>
</dbReference>
<dbReference type="InterPro" id="IPR050398">
    <property type="entry name" value="HssS/ArlS-like"/>
</dbReference>
<dbReference type="Gene3D" id="6.10.340.10">
    <property type="match status" value="1"/>
</dbReference>
<dbReference type="PRINTS" id="PR00344">
    <property type="entry name" value="BCTRLSENSOR"/>
</dbReference>
<dbReference type="OrthoDB" id="9786919at2"/>
<dbReference type="PROSITE" id="PS50109">
    <property type="entry name" value="HIS_KIN"/>
    <property type="match status" value="1"/>
</dbReference>
<dbReference type="SUPFAM" id="SSF47384">
    <property type="entry name" value="Homodimeric domain of signal transducing histidine kinase"/>
    <property type="match status" value="1"/>
</dbReference>
<dbReference type="SMART" id="SM00388">
    <property type="entry name" value="HisKA"/>
    <property type="match status" value="1"/>
</dbReference>
<dbReference type="InterPro" id="IPR003660">
    <property type="entry name" value="HAMP_dom"/>
</dbReference>
<accession>A0A1L5F4M7</accession>
<name>A0A1L5F4M7_CLOKL</name>
<dbReference type="CDD" id="cd06225">
    <property type="entry name" value="HAMP"/>
    <property type="match status" value="1"/>
</dbReference>
<gene>
    <name evidence="17" type="ORF">BS101_03835</name>
</gene>
<comment type="catalytic activity">
    <reaction evidence="1">
        <text>ATP + protein L-histidine = ADP + protein N-phospho-L-histidine.</text>
        <dbReference type="EC" id="2.7.13.3"/>
    </reaction>
</comment>
<evidence type="ECO:0000256" key="12">
    <source>
        <dbReference type="ARBA" id="ARBA00023012"/>
    </source>
</evidence>
<reference evidence="17 18" key="1">
    <citation type="submission" date="2016-12" db="EMBL/GenBank/DDBJ databases">
        <title>Complete genome sequence of Clostridium kluyveri JZZ isolated from the pit mud of a Chinese flavor liquor-making factory.</title>
        <authorList>
            <person name="Wang Y."/>
        </authorList>
    </citation>
    <scope>NUCLEOTIDE SEQUENCE [LARGE SCALE GENOMIC DNA]</scope>
    <source>
        <strain evidence="17 18">JZZ</strain>
    </source>
</reference>
<evidence type="ECO:0000256" key="13">
    <source>
        <dbReference type="ARBA" id="ARBA00023136"/>
    </source>
</evidence>
<evidence type="ECO:0000256" key="1">
    <source>
        <dbReference type="ARBA" id="ARBA00000085"/>
    </source>
</evidence>
<dbReference type="Gene3D" id="3.30.565.10">
    <property type="entry name" value="Histidine kinase-like ATPase, C-terminal domain"/>
    <property type="match status" value="1"/>
</dbReference>
<evidence type="ECO:0000313" key="18">
    <source>
        <dbReference type="Proteomes" id="UP000184604"/>
    </source>
</evidence>
<keyword evidence="6" id="KW-0808">Transferase</keyword>
<comment type="subcellular location">
    <subcellularLocation>
        <location evidence="2">Cell membrane</location>
        <topology evidence="2">Multi-pass membrane protein</topology>
    </subcellularLocation>
</comment>
<dbReference type="PANTHER" id="PTHR45528">
    <property type="entry name" value="SENSOR HISTIDINE KINASE CPXA"/>
    <property type="match status" value="1"/>
</dbReference>
<keyword evidence="5" id="KW-0597">Phosphoprotein</keyword>
<evidence type="ECO:0000256" key="9">
    <source>
        <dbReference type="ARBA" id="ARBA00022777"/>
    </source>
</evidence>
<evidence type="ECO:0000256" key="11">
    <source>
        <dbReference type="ARBA" id="ARBA00022989"/>
    </source>
</evidence>
<dbReference type="GO" id="GO:0005886">
    <property type="term" value="C:plasma membrane"/>
    <property type="evidence" value="ECO:0007669"/>
    <property type="project" value="UniProtKB-SubCell"/>
</dbReference>
<dbReference type="GO" id="GO:0005524">
    <property type="term" value="F:ATP binding"/>
    <property type="evidence" value="ECO:0007669"/>
    <property type="project" value="UniProtKB-KW"/>
</dbReference>
<evidence type="ECO:0000259" key="15">
    <source>
        <dbReference type="PROSITE" id="PS50109"/>
    </source>
</evidence>